<reference evidence="4 5" key="1">
    <citation type="submission" date="2017-02" db="EMBL/GenBank/DDBJ databases">
        <authorList>
            <person name="Peterson S.W."/>
        </authorList>
    </citation>
    <scope>NUCLEOTIDE SEQUENCE [LARGE SCALE GENOMIC DNA]</scope>
    <source>
        <strain evidence="4 5">DSM 21749</strain>
    </source>
</reference>
<dbReference type="Gene3D" id="1.50.10.10">
    <property type="match status" value="1"/>
</dbReference>
<evidence type="ECO:0000259" key="3">
    <source>
        <dbReference type="Pfam" id="PF19291"/>
    </source>
</evidence>
<dbReference type="EMBL" id="FUXP01000007">
    <property type="protein sequence ID" value="SKA11608.1"/>
    <property type="molecule type" value="Genomic_DNA"/>
</dbReference>
<feature type="compositionally biased region" description="Basic and acidic residues" evidence="1">
    <location>
        <begin position="597"/>
        <end position="608"/>
    </location>
</feature>
<dbReference type="AlphaFoldDB" id="A0A1T4R7F1"/>
<evidence type="ECO:0000313" key="4">
    <source>
        <dbReference type="EMBL" id="SKA11608.1"/>
    </source>
</evidence>
<dbReference type="InterPro" id="IPR008928">
    <property type="entry name" value="6-hairpin_glycosidase_sf"/>
</dbReference>
<dbReference type="InterPro" id="IPR011613">
    <property type="entry name" value="GH15-like"/>
</dbReference>
<dbReference type="InterPro" id="IPR012341">
    <property type="entry name" value="6hp_glycosidase-like_sf"/>
</dbReference>
<dbReference type="SUPFAM" id="SSF48208">
    <property type="entry name" value="Six-hairpin glycosidases"/>
    <property type="match status" value="1"/>
</dbReference>
<dbReference type="STRING" id="1122188.SAMN02745674_01995"/>
<feature type="region of interest" description="Disordered" evidence="1">
    <location>
        <begin position="586"/>
        <end position="630"/>
    </location>
</feature>
<sequence>MPSSINDHAFLSNTRGSALVDRSGCIDWLCLPRFDSPACFAALLGTPEHGCWELAPAGQPTRTQQRYRDDTLVVETEIEVAEGTVCIADCMPIDPDCAEVVRVVRGVSGRVPMKMRFRPRFQFGSCTPELVDRDGVVIGHAGDEALAFNASVPCRVEEGDVRADFELAAGDRVTFAMTFARGGRPTDPPMDPDSALESCAEWWREWAGRCEYDGPWRDAVMRSLLTLKGLIYEPTGGIIAAATTSLPEVAGGCRNWDYRFCWLRDATFTLYALLGNGYRDEACKWRDWLVDAVRREPLAMHVLYQVDCDSEMSEATADWLPGYRDSRPVRIGNEAGRQFQLDIRGEVLDVLHVGRENGLEGREHFWDLQVAILEDLEQHWREPDRGIWEMRGGEAHFVHSKALAWVGFDRCIRAAREGLIKGPVEHWCEVRDAIRADIYEHGFDRERGIFVQRYGAKDLDASLLLLPLVGFVAADSPEAMATADAIGKELAVDGLLRRYSPVNPLDGLPGVEGAFLPCSFWMVDNLALSGRVKEARHLFERLLGLCNHVGLLSEEYDIETGDMLGNIPQGLTHVGLINSARIVADAERGRTGQPDPTRPEQQSKEQGGRGHSPTGARAAAPDTPLTEETP</sequence>
<dbReference type="RefSeq" id="WP_078758565.1">
    <property type="nucleotide sequence ID" value="NZ_FUXP01000007.1"/>
</dbReference>
<dbReference type="Proteomes" id="UP000190061">
    <property type="component" value="Unassembled WGS sequence"/>
</dbReference>
<dbReference type="Pfam" id="PF00723">
    <property type="entry name" value="Glyco_hydro_15"/>
    <property type="match status" value="1"/>
</dbReference>
<gene>
    <name evidence="4" type="ORF">SAMN02745674_01995</name>
</gene>
<evidence type="ECO:0000313" key="5">
    <source>
        <dbReference type="Proteomes" id="UP000190061"/>
    </source>
</evidence>
<dbReference type="Pfam" id="PF19291">
    <property type="entry name" value="TREH_N"/>
    <property type="match status" value="1"/>
</dbReference>
<proteinExistence type="predicted"/>
<feature type="domain" description="Trehalase-like N-terminal" evidence="3">
    <location>
        <begin position="3"/>
        <end position="138"/>
    </location>
</feature>
<evidence type="ECO:0000256" key="1">
    <source>
        <dbReference type="SAM" id="MobiDB-lite"/>
    </source>
</evidence>
<dbReference type="InterPro" id="IPR045582">
    <property type="entry name" value="Trehalase-like_N"/>
</dbReference>
<keyword evidence="5" id="KW-1185">Reference proteome</keyword>
<dbReference type="GO" id="GO:0005975">
    <property type="term" value="P:carbohydrate metabolic process"/>
    <property type="evidence" value="ECO:0007669"/>
    <property type="project" value="InterPro"/>
</dbReference>
<protein>
    <submittedName>
        <fullName evidence="4">Glucoamylase (Glucan-1,4-alpha-glucosidase), GH15 family</fullName>
    </submittedName>
</protein>
<dbReference type="PANTHER" id="PTHR31616">
    <property type="entry name" value="TREHALASE"/>
    <property type="match status" value="1"/>
</dbReference>
<feature type="domain" description="GH15-like" evidence="2">
    <location>
        <begin position="217"/>
        <end position="580"/>
    </location>
</feature>
<dbReference type="PANTHER" id="PTHR31616:SF0">
    <property type="entry name" value="GLUCAN 1,4-ALPHA-GLUCOSIDASE"/>
    <property type="match status" value="1"/>
</dbReference>
<dbReference type="OrthoDB" id="3902805at2"/>
<evidence type="ECO:0000259" key="2">
    <source>
        <dbReference type="Pfam" id="PF00723"/>
    </source>
</evidence>
<organism evidence="4 5">
    <name type="scientific">Lysobacter spongiicola DSM 21749</name>
    <dbReference type="NCBI Taxonomy" id="1122188"/>
    <lineage>
        <taxon>Bacteria</taxon>
        <taxon>Pseudomonadati</taxon>
        <taxon>Pseudomonadota</taxon>
        <taxon>Gammaproteobacteria</taxon>
        <taxon>Lysobacterales</taxon>
        <taxon>Lysobacteraceae</taxon>
        <taxon>Novilysobacter</taxon>
    </lineage>
</organism>
<name>A0A1T4R7F1_9GAMM</name>
<dbReference type="GO" id="GO:0004553">
    <property type="term" value="F:hydrolase activity, hydrolyzing O-glycosyl compounds"/>
    <property type="evidence" value="ECO:0007669"/>
    <property type="project" value="UniProtKB-ARBA"/>
</dbReference>
<accession>A0A1T4R7F1</accession>